<dbReference type="InterPro" id="IPR003010">
    <property type="entry name" value="C-N_Hydrolase"/>
</dbReference>
<organism evidence="4 5">
    <name type="scientific">Labedella phragmitis</name>
    <dbReference type="NCBI Taxonomy" id="2498849"/>
    <lineage>
        <taxon>Bacteria</taxon>
        <taxon>Bacillati</taxon>
        <taxon>Actinomycetota</taxon>
        <taxon>Actinomycetes</taxon>
        <taxon>Micrococcales</taxon>
        <taxon>Microbacteriaceae</taxon>
        <taxon>Labedella</taxon>
    </lineage>
</organism>
<name>A0A3S3ZN71_9MICO</name>
<dbReference type="PANTHER" id="PTHR43674">
    <property type="entry name" value="NITRILASE C965.09-RELATED"/>
    <property type="match status" value="1"/>
</dbReference>
<sequence>MPTATRVVCEQLAPTIADLAGNQRLVLETIARDVADGADIVVLPELATSGYVFESAEEARSVALRRDDPFFARVAELLTGTDAVAIFGFCEQSDGDELYNSAAVVTATGVVEVYRKVHLWDRETLVFTPGSAAPPVVDTAHGRVGVMVCYDLEFPEMPRSVALAGADLIAVPTNWPFTDVPAGERAPEVIHAQSSARANGVFIACCDRAGIERGQHWTEGTVIVDQFGWPIDRASGVARATADVFLHLARDKSISPHNDLLADRRPDVYPKGAAR</sequence>
<dbReference type="Proteomes" id="UP000288547">
    <property type="component" value="Unassembled WGS sequence"/>
</dbReference>
<dbReference type="Gene3D" id="3.60.110.10">
    <property type="entry name" value="Carbon-nitrogen hydrolase"/>
    <property type="match status" value="1"/>
</dbReference>
<dbReference type="Pfam" id="PF00795">
    <property type="entry name" value="CN_hydrolase"/>
    <property type="match status" value="1"/>
</dbReference>
<evidence type="ECO:0000256" key="1">
    <source>
        <dbReference type="ARBA" id="ARBA00010613"/>
    </source>
</evidence>
<accession>A0A3S3ZN71</accession>
<feature type="domain" description="CN hydrolase" evidence="3">
    <location>
        <begin position="5"/>
        <end position="248"/>
    </location>
</feature>
<gene>
    <name evidence="4" type="ORF">ELQ90_12405</name>
</gene>
<comment type="caution">
    <text evidence="4">The sequence shown here is derived from an EMBL/GenBank/DDBJ whole genome shotgun (WGS) entry which is preliminary data.</text>
</comment>
<dbReference type="PANTHER" id="PTHR43674:SF2">
    <property type="entry name" value="BETA-UREIDOPROPIONASE"/>
    <property type="match status" value="1"/>
</dbReference>
<evidence type="ECO:0000256" key="2">
    <source>
        <dbReference type="ARBA" id="ARBA00022801"/>
    </source>
</evidence>
<dbReference type="SUPFAM" id="SSF56317">
    <property type="entry name" value="Carbon-nitrogen hydrolase"/>
    <property type="match status" value="1"/>
</dbReference>
<comment type="similarity">
    <text evidence="1">Belongs to the carbon-nitrogen hydrolase superfamily. NIT1/NIT2 family.</text>
</comment>
<evidence type="ECO:0000259" key="3">
    <source>
        <dbReference type="PROSITE" id="PS50263"/>
    </source>
</evidence>
<dbReference type="GO" id="GO:0033388">
    <property type="term" value="P:putrescine biosynthetic process from arginine"/>
    <property type="evidence" value="ECO:0007669"/>
    <property type="project" value="TreeGrafter"/>
</dbReference>
<protein>
    <submittedName>
        <fullName evidence="4">Hydrolase</fullName>
    </submittedName>
</protein>
<proteinExistence type="inferred from homology"/>
<dbReference type="OrthoDB" id="9811121at2"/>
<dbReference type="InterPro" id="IPR036526">
    <property type="entry name" value="C-N_Hydrolase_sf"/>
</dbReference>
<dbReference type="PROSITE" id="PS50263">
    <property type="entry name" value="CN_HYDROLASE"/>
    <property type="match status" value="1"/>
</dbReference>
<dbReference type="InterPro" id="IPR001110">
    <property type="entry name" value="UPF0012_CS"/>
</dbReference>
<reference evidence="4 5" key="1">
    <citation type="submission" date="2018-12" db="EMBL/GenBank/DDBJ databases">
        <authorList>
            <person name="Li F."/>
        </authorList>
    </citation>
    <scope>NUCLEOTIDE SEQUENCE [LARGE SCALE GENOMIC DNA]</scope>
    <source>
        <strain evidence="4 5">11W25H-1</strain>
    </source>
</reference>
<dbReference type="PROSITE" id="PS01227">
    <property type="entry name" value="UPF0012"/>
    <property type="match status" value="1"/>
</dbReference>
<keyword evidence="2 4" id="KW-0378">Hydrolase</keyword>
<evidence type="ECO:0000313" key="5">
    <source>
        <dbReference type="Proteomes" id="UP000288547"/>
    </source>
</evidence>
<dbReference type="GO" id="GO:0050126">
    <property type="term" value="F:N-carbamoylputrescine amidase activity"/>
    <property type="evidence" value="ECO:0007669"/>
    <property type="project" value="TreeGrafter"/>
</dbReference>
<evidence type="ECO:0000313" key="4">
    <source>
        <dbReference type="EMBL" id="RWZ49733.1"/>
    </source>
</evidence>
<dbReference type="InterPro" id="IPR050345">
    <property type="entry name" value="Aliph_Amidase/BUP"/>
</dbReference>
<keyword evidence="5" id="KW-1185">Reference proteome</keyword>
<dbReference type="EMBL" id="RZNB01000005">
    <property type="protein sequence ID" value="RWZ49733.1"/>
    <property type="molecule type" value="Genomic_DNA"/>
</dbReference>
<dbReference type="AlphaFoldDB" id="A0A3S3ZN71"/>